<dbReference type="AlphaFoldDB" id="A0A5B8V106"/>
<reference evidence="3 4" key="1">
    <citation type="journal article" date="2017" name="Curr. Microbiol.">
        <title>Mucilaginibacter ginsenosidivorans sp. nov., Isolated from Soil of Ginseng Field.</title>
        <authorList>
            <person name="Kim M.M."/>
            <person name="Siddiqi M.Z."/>
            <person name="Im W.T."/>
        </authorList>
    </citation>
    <scope>NUCLEOTIDE SEQUENCE [LARGE SCALE GENOMIC DNA]</scope>
    <source>
        <strain evidence="3 4">Gsoil 3017</strain>
    </source>
</reference>
<dbReference type="InterPro" id="IPR011008">
    <property type="entry name" value="Dimeric_a/b-barrel"/>
</dbReference>
<dbReference type="KEGG" id="mgin:FRZ54_22360"/>
<gene>
    <name evidence="3" type="ORF">FRZ54_22360</name>
</gene>
<dbReference type="Gene3D" id="3.30.70.1060">
    <property type="entry name" value="Dimeric alpha+beta barrel"/>
    <property type="match status" value="1"/>
</dbReference>
<evidence type="ECO:0000313" key="4">
    <source>
        <dbReference type="Proteomes" id="UP000321479"/>
    </source>
</evidence>
<dbReference type="Proteomes" id="UP000321479">
    <property type="component" value="Chromosome"/>
</dbReference>
<keyword evidence="4" id="KW-1185">Reference proteome</keyword>
<sequence>MFIIDIHYTAPLEEVDKHIEGHTAYLQKYIGNNTFIVTGRKVPRTGGILIANAGSKEEVEKIITEDPFYQHKVAEMTITEFLHARHNPALDGLLGS</sequence>
<dbReference type="GO" id="GO:0016787">
    <property type="term" value="F:hydrolase activity"/>
    <property type="evidence" value="ECO:0007669"/>
    <property type="project" value="UniProtKB-KW"/>
</dbReference>
<evidence type="ECO:0000259" key="2">
    <source>
        <dbReference type="Pfam" id="PF03795"/>
    </source>
</evidence>
<dbReference type="PANTHER" id="PTHR37828">
    <property type="entry name" value="GSR2449 PROTEIN"/>
    <property type="match status" value="1"/>
</dbReference>
<feature type="domain" description="YCII-related" evidence="2">
    <location>
        <begin position="1"/>
        <end position="81"/>
    </location>
</feature>
<dbReference type="PANTHER" id="PTHR37828:SF1">
    <property type="entry name" value="YCII-RELATED DOMAIN-CONTAINING PROTEIN"/>
    <property type="match status" value="1"/>
</dbReference>
<dbReference type="RefSeq" id="WP_147034028.1">
    <property type="nucleotide sequence ID" value="NZ_CP042436.1"/>
</dbReference>
<protein>
    <submittedName>
        <fullName evidence="3">GTP cyclohydrolase</fullName>
    </submittedName>
</protein>
<dbReference type="EMBL" id="CP042436">
    <property type="protein sequence ID" value="QEC65197.1"/>
    <property type="molecule type" value="Genomic_DNA"/>
</dbReference>
<keyword evidence="3" id="KW-0378">Hydrolase</keyword>
<accession>A0A5B8V106</accession>
<organism evidence="3 4">
    <name type="scientific">Mucilaginibacter ginsenosidivorans</name>
    <dbReference type="NCBI Taxonomy" id="398053"/>
    <lineage>
        <taxon>Bacteria</taxon>
        <taxon>Pseudomonadati</taxon>
        <taxon>Bacteroidota</taxon>
        <taxon>Sphingobacteriia</taxon>
        <taxon>Sphingobacteriales</taxon>
        <taxon>Sphingobacteriaceae</taxon>
        <taxon>Mucilaginibacter</taxon>
    </lineage>
</organism>
<name>A0A5B8V106_9SPHI</name>
<comment type="similarity">
    <text evidence="1">Belongs to the YciI family.</text>
</comment>
<evidence type="ECO:0000313" key="3">
    <source>
        <dbReference type="EMBL" id="QEC65197.1"/>
    </source>
</evidence>
<dbReference type="SUPFAM" id="SSF54909">
    <property type="entry name" value="Dimeric alpha+beta barrel"/>
    <property type="match status" value="1"/>
</dbReference>
<dbReference type="OrthoDB" id="9814407at2"/>
<evidence type="ECO:0000256" key="1">
    <source>
        <dbReference type="ARBA" id="ARBA00007689"/>
    </source>
</evidence>
<dbReference type="Pfam" id="PF03795">
    <property type="entry name" value="YCII"/>
    <property type="match status" value="1"/>
</dbReference>
<dbReference type="InterPro" id="IPR005545">
    <property type="entry name" value="YCII"/>
</dbReference>
<proteinExistence type="inferred from homology"/>